<feature type="transmembrane region" description="Helical" evidence="1">
    <location>
        <begin position="40"/>
        <end position="61"/>
    </location>
</feature>
<sequence length="213" mass="24704">MNWMLDYQWEIFIVLEILSVLSLMAFGILRYWFMKPRVSVLFIVLFLLLLILEVALALFIFRETGEISTFQIVITVFVLYAVTFGIFDFLKLDRWMRRKIGGMRGVDLLSDKDRAVIEKNKDPKYIAGKYRMTSIIHTIVFLTGQGILWSMGTDSFSEAGKYLTDFSWIEAGDAEHSPYSSDVTFSIGILWALVFAVDFIYSWSYTVFPSKKK</sequence>
<name>A0ABW5WUB8_9STAP</name>
<evidence type="ECO:0000313" key="3">
    <source>
        <dbReference type="Proteomes" id="UP001597519"/>
    </source>
</evidence>
<keyword evidence="3" id="KW-1185">Reference proteome</keyword>
<dbReference type="Proteomes" id="UP001597519">
    <property type="component" value="Unassembled WGS sequence"/>
</dbReference>
<keyword evidence="1" id="KW-0472">Membrane</keyword>
<evidence type="ECO:0000256" key="1">
    <source>
        <dbReference type="SAM" id="Phobius"/>
    </source>
</evidence>
<gene>
    <name evidence="2" type="ORF">ACFSX4_07860</name>
</gene>
<feature type="transmembrane region" description="Helical" evidence="1">
    <location>
        <begin position="134"/>
        <end position="152"/>
    </location>
</feature>
<keyword evidence="1" id="KW-1133">Transmembrane helix</keyword>
<dbReference type="EMBL" id="JBHUOQ010000001">
    <property type="protein sequence ID" value="MFD2830386.1"/>
    <property type="molecule type" value="Genomic_DNA"/>
</dbReference>
<feature type="transmembrane region" description="Helical" evidence="1">
    <location>
        <begin position="185"/>
        <end position="208"/>
    </location>
</feature>
<proteinExistence type="predicted"/>
<organism evidence="2 3">
    <name type="scientific">Corticicoccus populi</name>
    <dbReference type="NCBI Taxonomy" id="1812821"/>
    <lineage>
        <taxon>Bacteria</taxon>
        <taxon>Bacillati</taxon>
        <taxon>Bacillota</taxon>
        <taxon>Bacilli</taxon>
        <taxon>Bacillales</taxon>
        <taxon>Staphylococcaceae</taxon>
        <taxon>Corticicoccus</taxon>
    </lineage>
</organism>
<dbReference type="RefSeq" id="WP_377773268.1">
    <property type="nucleotide sequence ID" value="NZ_JBHUOQ010000001.1"/>
</dbReference>
<feature type="transmembrane region" description="Helical" evidence="1">
    <location>
        <begin position="67"/>
        <end position="90"/>
    </location>
</feature>
<reference evidence="3" key="1">
    <citation type="journal article" date="2019" name="Int. J. Syst. Evol. Microbiol.">
        <title>The Global Catalogue of Microorganisms (GCM) 10K type strain sequencing project: providing services to taxonomists for standard genome sequencing and annotation.</title>
        <authorList>
            <consortium name="The Broad Institute Genomics Platform"/>
            <consortium name="The Broad Institute Genome Sequencing Center for Infectious Disease"/>
            <person name="Wu L."/>
            <person name="Ma J."/>
        </authorList>
    </citation>
    <scope>NUCLEOTIDE SEQUENCE [LARGE SCALE GENOMIC DNA]</scope>
    <source>
        <strain evidence="3">KCTC 33575</strain>
    </source>
</reference>
<protein>
    <recommendedName>
        <fullName evidence="4">Integral membrane protein</fullName>
    </recommendedName>
</protein>
<evidence type="ECO:0000313" key="2">
    <source>
        <dbReference type="EMBL" id="MFD2830386.1"/>
    </source>
</evidence>
<keyword evidence="1" id="KW-0812">Transmembrane</keyword>
<comment type="caution">
    <text evidence="2">The sequence shown here is derived from an EMBL/GenBank/DDBJ whole genome shotgun (WGS) entry which is preliminary data.</text>
</comment>
<feature type="transmembrane region" description="Helical" evidence="1">
    <location>
        <begin position="12"/>
        <end position="33"/>
    </location>
</feature>
<accession>A0ABW5WUB8</accession>
<evidence type="ECO:0008006" key="4">
    <source>
        <dbReference type="Google" id="ProtNLM"/>
    </source>
</evidence>